<dbReference type="GO" id="GO:0006506">
    <property type="term" value="P:GPI anchor biosynthetic process"/>
    <property type="evidence" value="ECO:0007669"/>
    <property type="project" value="TreeGrafter"/>
</dbReference>
<evidence type="ECO:0000313" key="2">
    <source>
        <dbReference type="EMBL" id="PPK76214.1"/>
    </source>
</evidence>
<dbReference type="PROSITE" id="PS51159">
    <property type="entry name" value="CBM21"/>
    <property type="match status" value="2"/>
</dbReference>
<reference evidence="2 3" key="1">
    <citation type="submission" date="2018-02" db="EMBL/GenBank/DDBJ databases">
        <title>Subsurface microbial communities from deep shales in Ohio and West Virginia, USA.</title>
        <authorList>
            <person name="Wrighton K."/>
        </authorList>
    </citation>
    <scope>NUCLEOTIDE SEQUENCE [LARGE SCALE GENOMIC DNA]</scope>
    <source>
        <strain evidence="2 3">OWC-DMM</strain>
    </source>
</reference>
<dbReference type="PANTHER" id="PTHR14859">
    <property type="entry name" value="CALCOFLUOR WHITE HYPERSENSITIVE PROTEIN PRECURSOR"/>
    <property type="match status" value="1"/>
</dbReference>
<evidence type="ECO:0000313" key="3">
    <source>
        <dbReference type="Proteomes" id="UP000240010"/>
    </source>
</evidence>
<organism evidence="2 3">
    <name type="scientific">Methylobacter tundripaludum</name>
    <dbReference type="NCBI Taxonomy" id="173365"/>
    <lineage>
        <taxon>Bacteria</taxon>
        <taxon>Pseudomonadati</taxon>
        <taxon>Pseudomonadota</taxon>
        <taxon>Gammaproteobacteria</taxon>
        <taxon>Methylococcales</taxon>
        <taxon>Methylococcaceae</taxon>
        <taxon>Methylobacter</taxon>
    </lineage>
</organism>
<dbReference type="Pfam" id="PF03370">
    <property type="entry name" value="CBM_21"/>
    <property type="match status" value="2"/>
</dbReference>
<dbReference type="PANTHER" id="PTHR14859:SF1">
    <property type="entry name" value="PGAP2-INTERACTING PROTEIN"/>
    <property type="match status" value="1"/>
</dbReference>
<dbReference type="SUPFAM" id="SSF56219">
    <property type="entry name" value="DNase I-like"/>
    <property type="match status" value="1"/>
</dbReference>
<gene>
    <name evidence="2" type="ORF">B0F87_104306</name>
</gene>
<dbReference type="AlphaFoldDB" id="A0A2S6HFF2"/>
<name>A0A2S6HFF2_9GAMM</name>
<sequence>MNKIQLLYVENVITRKKAGAQQTLSFFMQVESISYDKRIDVVWSGEDGVWQTLPASYHSKLEHDKEYWQARIHFQLTSDKSLPGNIRFGLCYQTSAAEYWDNNQGLNYSSQADSGIKVAGAVPVLNIDFAGKLDDGQKNVPITVAVDQFNDADKVTVHWTTDNWRHTHKTSCHFKRNYWDKVALSNARNPNQYGVAIWKGWLRIGQAFRLQYSISVERNGQIFWDNNYGKNYSLSREPLKVLILNLHCYQEDNQDYKFSQIAKAINDLNVDVVCLQEVAELWNDGAGDWESNSAKIINDRLATPYHIHTDWSHLGFDKYREGVAILSKYPLLKQDAKYVSDSHDVHSIHSRKVVMAQVKVPYMGRVNVFSAHLSWWEDGFAGQFQRLCEWAEAKQSAHVNATLLCGDFNIAAGSTGYHLVVDGHQYDDQYLAANSQGVFEKIFRVNDPYWQNYLSDDYRIDYIFLNKTSELQVVSAKVLFTEQDYGRVSDHCGYFMTFEPKE</sequence>
<dbReference type="Proteomes" id="UP000240010">
    <property type="component" value="Unassembled WGS sequence"/>
</dbReference>
<dbReference type="InterPro" id="IPR005036">
    <property type="entry name" value="CBM21_dom"/>
</dbReference>
<feature type="domain" description="CBM21" evidence="1">
    <location>
        <begin position="1"/>
        <end position="111"/>
    </location>
</feature>
<comment type="caution">
    <text evidence="2">The sequence shown here is derived from an EMBL/GenBank/DDBJ whole genome shotgun (WGS) entry which is preliminary data.</text>
</comment>
<dbReference type="EMBL" id="PTIZ01000004">
    <property type="protein sequence ID" value="PPK76214.1"/>
    <property type="molecule type" value="Genomic_DNA"/>
</dbReference>
<dbReference type="InterPro" id="IPR051916">
    <property type="entry name" value="GPI-anchor_lipid_remodeler"/>
</dbReference>
<dbReference type="GO" id="GO:0016020">
    <property type="term" value="C:membrane"/>
    <property type="evidence" value="ECO:0007669"/>
    <property type="project" value="GOC"/>
</dbReference>
<dbReference type="Gene3D" id="3.60.10.10">
    <property type="entry name" value="Endonuclease/exonuclease/phosphatase"/>
    <property type="match status" value="1"/>
</dbReference>
<accession>A0A2S6HFF2</accession>
<feature type="domain" description="CBM21" evidence="1">
    <location>
        <begin position="119"/>
        <end position="235"/>
    </location>
</feature>
<dbReference type="Pfam" id="PF03372">
    <property type="entry name" value="Exo_endo_phos"/>
    <property type="match status" value="1"/>
</dbReference>
<proteinExistence type="predicted"/>
<dbReference type="InterPro" id="IPR038175">
    <property type="entry name" value="CBM21_dom_sf"/>
</dbReference>
<dbReference type="InterPro" id="IPR005135">
    <property type="entry name" value="Endo/exonuclease/phosphatase"/>
</dbReference>
<protein>
    <submittedName>
        <fullName evidence="2">Maltose 6'-phosphate phosphatase</fullName>
    </submittedName>
</protein>
<dbReference type="Gene3D" id="2.60.40.2440">
    <property type="entry name" value="Carbohydrate binding type-21 domain"/>
    <property type="match status" value="2"/>
</dbReference>
<dbReference type="InterPro" id="IPR036691">
    <property type="entry name" value="Endo/exonu/phosph_ase_sf"/>
</dbReference>
<evidence type="ECO:0000259" key="1">
    <source>
        <dbReference type="PROSITE" id="PS51159"/>
    </source>
</evidence>
<dbReference type="GO" id="GO:0003824">
    <property type="term" value="F:catalytic activity"/>
    <property type="evidence" value="ECO:0007669"/>
    <property type="project" value="InterPro"/>
</dbReference>
<dbReference type="RefSeq" id="WP_104428699.1">
    <property type="nucleotide sequence ID" value="NZ_PTIZ01000004.1"/>
</dbReference>